<comment type="caution">
    <text evidence="2">The sequence shown here is derived from an EMBL/GenBank/DDBJ whole genome shotgun (WGS) entry which is preliminary data.</text>
</comment>
<keyword evidence="3" id="KW-1185">Reference proteome</keyword>
<sequence>MLERSTWSYHNAVSKIFASSRWLGTTTPSISNSMVNLHCTWSPRVLPPFSSQQTATQYTVRGPDTTQSGHVTPRRGATPVADKRNHVLLMSWNAGRACRSANVRSKPELLTPNLAPAADNRLAPSSRMSARPGPMR</sequence>
<proteinExistence type="predicted"/>
<gene>
    <name evidence="2" type="ORF">PCOR1329_LOCUS2556</name>
</gene>
<evidence type="ECO:0000313" key="2">
    <source>
        <dbReference type="EMBL" id="CAK0791751.1"/>
    </source>
</evidence>
<evidence type="ECO:0000313" key="3">
    <source>
        <dbReference type="Proteomes" id="UP001189429"/>
    </source>
</evidence>
<evidence type="ECO:0000256" key="1">
    <source>
        <dbReference type="SAM" id="MobiDB-lite"/>
    </source>
</evidence>
<name>A0ABN9PFQ4_9DINO</name>
<accession>A0ABN9PFQ4</accession>
<feature type="region of interest" description="Disordered" evidence="1">
    <location>
        <begin position="60"/>
        <end position="82"/>
    </location>
</feature>
<protein>
    <submittedName>
        <fullName evidence="2">Uncharacterized protein</fullName>
    </submittedName>
</protein>
<feature type="compositionally biased region" description="Polar residues" evidence="1">
    <location>
        <begin position="60"/>
        <end position="70"/>
    </location>
</feature>
<reference evidence="2" key="1">
    <citation type="submission" date="2023-10" db="EMBL/GenBank/DDBJ databases">
        <authorList>
            <person name="Chen Y."/>
            <person name="Shah S."/>
            <person name="Dougan E. K."/>
            <person name="Thang M."/>
            <person name="Chan C."/>
        </authorList>
    </citation>
    <scope>NUCLEOTIDE SEQUENCE [LARGE SCALE GENOMIC DNA]</scope>
</reference>
<feature type="region of interest" description="Disordered" evidence="1">
    <location>
        <begin position="104"/>
        <end position="136"/>
    </location>
</feature>
<dbReference type="Proteomes" id="UP001189429">
    <property type="component" value="Unassembled WGS sequence"/>
</dbReference>
<dbReference type="EMBL" id="CAUYUJ010000647">
    <property type="protein sequence ID" value="CAK0791751.1"/>
    <property type="molecule type" value="Genomic_DNA"/>
</dbReference>
<organism evidence="2 3">
    <name type="scientific">Prorocentrum cordatum</name>
    <dbReference type="NCBI Taxonomy" id="2364126"/>
    <lineage>
        <taxon>Eukaryota</taxon>
        <taxon>Sar</taxon>
        <taxon>Alveolata</taxon>
        <taxon>Dinophyceae</taxon>
        <taxon>Prorocentrales</taxon>
        <taxon>Prorocentraceae</taxon>
        <taxon>Prorocentrum</taxon>
    </lineage>
</organism>